<evidence type="ECO:0000313" key="2">
    <source>
        <dbReference type="EMBL" id="AUX21495.1"/>
    </source>
</evidence>
<feature type="region of interest" description="Disordered" evidence="1">
    <location>
        <begin position="345"/>
        <end position="367"/>
    </location>
</feature>
<dbReference type="Proteomes" id="UP000295781">
    <property type="component" value="Chromosome"/>
</dbReference>
<gene>
    <name evidence="2" type="ORF">SOCEGT47_019800</name>
</gene>
<accession>A0A4P2PXA1</accession>
<dbReference type="AlphaFoldDB" id="A0A4P2PXA1"/>
<evidence type="ECO:0000256" key="1">
    <source>
        <dbReference type="SAM" id="MobiDB-lite"/>
    </source>
</evidence>
<protein>
    <submittedName>
        <fullName evidence="2">Uncharacterized protein</fullName>
    </submittedName>
</protein>
<evidence type="ECO:0000313" key="3">
    <source>
        <dbReference type="Proteomes" id="UP000295781"/>
    </source>
</evidence>
<organism evidence="2 3">
    <name type="scientific">Sorangium cellulosum</name>
    <name type="common">Polyangium cellulosum</name>
    <dbReference type="NCBI Taxonomy" id="56"/>
    <lineage>
        <taxon>Bacteria</taxon>
        <taxon>Pseudomonadati</taxon>
        <taxon>Myxococcota</taxon>
        <taxon>Polyangia</taxon>
        <taxon>Polyangiales</taxon>
        <taxon>Polyangiaceae</taxon>
        <taxon>Sorangium</taxon>
    </lineage>
</organism>
<proteinExistence type="predicted"/>
<dbReference type="EMBL" id="CP012670">
    <property type="protein sequence ID" value="AUX21495.1"/>
    <property type="molecule type" value="Genomic_DNA"/>
</dbReference>
<reference evidence="2 3" key="1">
    <citation type="submission" date="2015-09" db="EMBL/GenBank/DDBJ databases">
        <title>Sorangium comparison.</title>
        <authorList>
            <person name="Zaburannyi N."/>
            <person name="Bunk B."/>
            <person name="Overmann J."/>
            <person name="Mueller R."/>
        </authorList>
    </citation>
    <scope>NUCLEOTIDE SEQUENCE [LARGE SCALE GENOMIC DNA]</scope>
    <source>
        <strain evidence="2 3">So ceGT47</strain>
    </source>
</reference>
<dbReference type="PROSITE" id="PS51257">
    <property type="entry name" value="PROKAR_LIPOPROTEIN"/>
    <property type="match status" value="1"/>
</dbReference>
<name>A0A4P2PXA1_SORCE</name>
<sequence>MPRRGGRAERWPAALVAGLAVAVAGCHPFDCEDYFLCPASCAGECLPMVEDTSYSEPVLLWMGDLEAAPECPRPGFHQIQEGWVGPSAEDPSAEAPCPPCACGQPACQLPEQVLLSAEPLCGGPSVLVSTAPDWDGSCVAAPETLFDVRSVAAQTSAVCAPIASPPPPPAMIYGRVCRAWREAGLCTQPRDFCLPPVDPPPDRFRRCVHHGGRRDQECSSPLYPDKVVLHADPPGTSRCPACACEAVGASCIAFLELFDDPGCGGPDLTRGPVSEIPTCVPFRSNDAVSAVAATWFINDPGVGCVPWRAVLGGRSPWPAAGALRMTSAKRHVLASAFPWWLRNTPRPSSSGRGTRTRRPNARRGSPGAWRAGMRMLQRPSSECPQDYPERVVLYRDVEDTRGCEPCTCEPQGATCTANITMFSGSNCDVDLDRFSGVVSEEGACVSAGAAPLAAKTMTAEWIENDPGTGCIPRGGSEEPVGEVKPAEPAVYCCQPLEEE</sequence>